<reference evidence="1" key="1">
    <citation type="submission" date="2022-04" db="EMBL/GenBank/DDBJ databases">
        <title>Genome of the entomopathogenic fungus Entomophthora muscae.</title>
        <authorList>
            <person name="Elya C."/>
            <person name="Lovett B.R."/>
            <person name="Lee E."/>
            <person name="Macias A.M."/>
            <person name="Hajek A.E."/>
            <person name="De Bivort B.L."/>
            <person name="Kasson M.T."/>
            <person name="De Fine Licht H.H."/>
            <person name="Stajich J.E."/>
        </authorList>
    </citation>
    <scope>NUCLEOTIDE SEQUENCE</scope>
    <source>
        <strain evidence="1">Berkeley</strain>
    </source>
</reference>
<proteinExistence type="predicted"/>
<dbReference type="EMBL" id="QTSX02001536">
    <property type="protein sequence ID" value="KAJ9080641.1"/>
    <property type="molecule type" value="Genomic_DNA"/>
</dbReference>
<evidence type="ECO:0000313" key="2">
    <source>
        <dbReference type="Proteomes" id="UP001165960"/>
    </source>
</evidence>
<comment type="caution">
    <text evidence="1">The sequence shown here is derived from an EMBL/GenBank/DDBJ whole genome shotgun (WGS) entry which is preliminary data.</text>
</comment>
<keyword evidence="2" id="KW-1185">Reference proteome</keyword>
<accession>A0ACC2U1S3</accession>
<dbReference type="Proteomes" id="UP001165960">
    <property type="component" value="Unassembled WGS sequence"/>
</dbReference>
<protein>
    <submittedName>
        <fullName evidence="1">Uncharacterized protein</fullName>
    </submittedName>
</protein>
<sequence length="143" mass="16099">MHGKVALIQILTNIAGDQWDGTEDSLYDYAIKSTLIQCLTSLKDDIMFVLYYKLLIVFDNFGEQGKAAAKNRRKKVKKGTFIGAFLAVSAKSFVYYQTNPDFTNGYKYSHILCKSTATFGLGSNRFSCHSKKAQKLQPIHLIL</sequence>
<gene>
    <name evidence="1" type="ORF">DSO57_1022780</name>
</gene>
<evidence type="ECO:0000313" key="1">
    <source>
        <dbReference type="EMBL" id="KAJ9080641.1"/>
    </source>
</evidence>
<name>A0ACC2U1S3_9FUNG</name>
<organism evidence="1 2">
    <name type="scientific">Entomophthora muscae</name>
    <dbReference type="NCBI Taxonomy" id="34485"/>
    <lineage>
        <taxon>Eukaryota</taxon>
        <taxon>Fungi</taxon>
        <taxon>Fungi incertae sedis</taxon>
        <taxon>Zoopagomycota</taxon>
        <taxon>Entomophthoromycotina</taxon>
        <taxon>Entomophthoromycetes</taxon>
        <taxon>Entomophthorales</taxon>
        <taxon>Entomophthoraceae</taxon>
        <taxon>Entomophthora</taxon>
    </lineage>
</organism>